<evidence type="ECO:0000256" key="1">
    <source>
        <dbReference type="SAM" id="MobiDB-lite"/>
    </source>
</evidence>
<comment type="caution">
    <text evidence="2">The sequence shown here is derived from an EMBL/GenBank/DDBJ whole genome shotgun (WGS) entry which is preliminary data.</text>
</comment>
<name>A0A9N9IU18_9GLOM</name>
<dbReference type="AlphaFoldDB" id="A0A9N9IU18"/>
<keyword evidence="3" id="KW-1185">Reference proteome</keyword>
<sequence>MDTFLDDTHKKSVSDWIRRCNKEKKLSKAEQASLNQDQEFDTECSTSEKILEVSNPVTKILAGAPAKIAIRRKSDKATSCDVISIESLNQNSSTDSLISLAQLFDKADDAEYGAIRANQEEVLRWYYYRKEFLTQHNDNDNTNVEEVSELITPIPITHGSNSLGNSSFTPQIAPAESEKGTNEVQIVDD</sequence>
<evidence type="ECO:0000313" key="2">
    <source>
        <dbReference type="EMBL" id="CAG8751462.1"/>
    </source>
</evidence>
<dbReference type="EMBL" id="CAJVPY010015374">
    <property type="protein sequence ID" value="CAG8751462.1"/>
    <property type="molecule type" value="Genomic_DNA"/>
</dbReference>
<dbReference type="OrthoDB" id="2432162at2759"/>
<protein>
    <submittedName>
        <fullName evidence="2">26076_t:CDS:1</fullName>
    </submittedName>
</protein>
<reference evidence="2" key="1">
    <citation type="submission" date="2021-06" db="EMBL/GenBank/DDBJ databases">
        <authorList>
            <person name="Kallberg Y."/>
            <person name="Tangrot J."/>
            <person name="Rosling A."/>
        </authorList>
    </citation>
    <scope>NUCLEOTIDE SEQUENCE</scope>
    <source>
        <strain evidence="2">MA453B</strain>
    </source>
</reference>
<feature type="non-terminal residue" evidence="2">
    <location>
        <position position="189"/>
    </location>
</feature>
<feature type="compositionally biased region" description="Polar residues" evidence="1">
    <location>
        <begin position="161"/>
        <end position="170"/>
    </location>
</feature>
<organism evidence="2 3">
    <name type="scientific">Dentiscutata erythropus</name>
    <dbReference type="NCBI Taxonomy" id="1348616"/>
    <lineage>
        <taxon>Eukaryota</taxon>
        <taxon>Fungi</taxon>
        <taxon>Fungi incertae sedis</taxon>
        <taxon>Mucoromycota</taxon>
        <taxon>Glomeromycotina</taxon>
        <taxon>Glomeromycetes</taxon>
        <taxon>Diversisporales</taxon>
        <taxon>Gigasporaceae</taxon>
        <taxon>Dentiscutata</taxon>
    </lineage>
</organism>
<accession>A0A9N9IU18</accession>
<dbReference type="Proteomes" id="UP000789405">
    <property type="component" value="Unassembled WGS sequence"/>
</dbReference>
<evidence type="ECO:0000313" key="3">
    <source>
        <dbReference type="Proteomes" id="UP000789405"/>
    </source>
</evidence>
<feature type="region of interest" description="Disordered" evidence="1">
    <location>
        <begin position="161"/>
        <end position="189"/>
    </location>
</feature>
<gene>
    <name evidence="2" type="ORF">DERYTH_LOCUS16941</name>
</gene>
<proteinExistence type="predicted"/>